<feature type="compositionally biased region" description="Polar residues" evidence="1">
    <location>
        <begin position="1"/>
        <end position="27"/>
    </location>
</feature>
<accession>A0A0K6G7K1</accession>
<feature type="compositionally biased region" description="Polar residues" evidence="1">
    <location>
        <begin position="41"/>
        <end position="50"/>
    </location>
</feature>
<feature type="region of interest" description="Disordered" evidence="1">
    <location>
        <begin position="1"/>
        <end position="50"/>
    </location>
</feature>
<evidence type="ECO:0000256" key="1">
    <source>
        <dbReference type="SAM" id="MobiDB-lite"/>
    </source>
</evidence>
<evidence type="ECO:0000313" key="3">
    <source>
        <dbReference type="Proteomes" id="UP000044841"/>
    </source>
</evidence>
<proteinExistence type="predicted"/>
<sequence>MSSSLSPTDGPTGTQATNNNRTLTSSLRKFEPVPPHRQDKATTNSRRSTLKSLHGVDLRPKPQCYVLTNGYPKNDLTLKLESIAEDSNGLRFRMLQFDPEPDFWQYNDTHKGGSRPANYARIWKTLGVIRHGPTFIYISGHSQETSRGELAYVPADHLTTDPKLFPYETMRQLLLLKNPSSLPLLFVTEACYCDNFLRLPYVLVFKDNEVQWQKTGYPALGEGSSSVVHCAATSPGEQAVSFENGAVFTKAFYNIDPRDELSLMDIAKRLEENVNKVLAADTTNVRTQSPKVYCSQIMNDPHFFKAMGFYCPLDSDSSAEGDSDSNISIGGQD</sequence>
<dbReference type="EMBL" id="CYGV01001434">
    <property type="protein sequence ID" value="CUA74349.1"/>
    <property type="molecule type" value="Genomic_DNA"/>
</dbReference>
<protein>
    <submittedName>
        <fullName evidence="2">Uncharacterized protein</fullName>
    </submittedName>
</protein>
<name>A0A0K6G7K1_9AGAM</name>
<evidence type="ECO:0000313" key="2">
    <source>
        <dbReference type="EMBL" id="CUA74349.1"/>
    </source>
</evidence>
<gene>
    <name evidence="2" type="ORF">RSOLAG22IIIB_05513</name>
</gene>
<dbReference type="AlphaFoldDB" id="A0A0K6G7K1"/>
<reference evidence="2 3" key="1">
    <citation type="submission" date="2015-07" db="EMBL/GenBank/DDBJ databases">
        <authorList>
            <person name="Noorani M."/>
        </authorList>
    </citation>
    <scope>NUCLEOTIDE SEQUENCE [LARGE SCALE GENOMIC DNA]</scope>
    <source>
        <strain evidence="2">BBA 69670</strain>
    </source>
</reference>
<dbReference type="Proteomes" id="UP000044841">
    <property type="component" value="Unassembled WGS sequence"/>
</dbReference>
<organism evidence="2 3">
    <name type="scientific">Rhizoctonia solani</name>
    <dbReference type="NCBI Taxonomy" id="456999"/>
    <lineage>
        <taxon>Eukaryota</taxon>
        <taxon>Fungi</taxon>
        <taxon>Dikarya</taxon>
        <taxon>Basidiomycota</taxon>
        <taxon>Agaricomycotina</taxon>
        <taxon>Agaricomycetes</taxon>
        <taxon>Cantharellales</taxon>
        <taxon>Ceratobasidiaceae</taxon>
        <taxon>Rhizoctonia</taxon>
    </lineage>
</organism>
<keyword evidence="3" id="KW-1185">Reference proteome</keyword>
<feature type="compositionally biased region" description="Basic and acidic residues" evidence="1">
    <location>
        <begin position="28"/>
        <end position="40"/>
    </location>
</feature>